<dbReference type="GO" id="GO:0005524">
    <property type="term" value="F:ATP binding"/>
    <property type="evidence" value="ECO:0007669"/>
    <property type="project" value="UniProtKB-KW"/>
</dbReference>
<evidence type="ECO:0000256" key="4">
    <source>
        <dbReference type="ARBA" id="ARBA00022777"/>
    </source>
</evidence>
<dbReference type="InterPro" id="IPR011611">
    <property type="entry name" value="PfkB_dom"/>
</dbReference>
<name>A0A2N3YM60_9MICO</name>
<evidence type="ECO:0000259" key="6">
    <source>
        <dbReference type="Pfam" id="PF00294"/>
    </source>
</evidence>
<reference evidence="7 8" key="1">
    <citation type="submission" date="2017-12" db="EMBL/GenBank/DDBJ databases">
        <title>Sequencing the genomes of 1000 Actinobacteria strains.</title>
        <authorList>
            <person name="Klenk H.-P."/>
        </authorList>
    </citation>
    <scope>NUCLEOTIDE SEQUENCE [LARGE SCALE GENOMIC DNA]</scope>
    <source>
        <strain evidence="7 8">DSM 12806</strain>
    </source>
</reference>
<dbReference type="Gene3D" id="2.20.150.10">
    <property type="entry name" value="putative 5-dehydro-2- deoxygluconokinase"/>
    <property type="match status" value="1"/>
</dbReference>
<comment type="similarity">
    <text evidence="1">Belongs to the carbohydrate kinase PfkB family.</text>
</comment>
<dbReference type="EMBL" id="PJNE01000001">
    <property type="protein sequence ID" value="PKW27898.1"/>
    <property type="molecule type" value="Genomic_DNA"/>
</dbReference>
<dbReference type="InterPro" id="IPR023314">
    <property type="entry name" value="Myo_inos_IolC-like_sf"/>
</dbReference>
<gene>
    <name evidence="7" type="ORF">ATL31_2749</name>
</gene>
<dbReference type="InterPro" id="IPR002173">
    <property type="entry name" value="Carboh/pur_kinase_PfkB_CS"/>
</dbReference>
<dbReference type="GO" id="GO:0006000">
    <property type="term" value="P:fructose metabolic process"/>
    <property type="evidence" value="ECO:0007669"/>
    <property type="project" value="UniProtKB-ARBA"/>
</dbReference>
<protein>
    <submittedName>
        <fullName evidence="7">5-dehydro-2-deoxygluconokinase</fullName>
    </submittedName>
</protein>
<dbReference type="PRINTS" id="PR00990">
    <property type="entry name" value="RIBOKINASE"/>
</dbReference>
<evidence type="ECO:0000313" key="7">
    <source>
        <dbReference type="EMBL" id="PKW27898.1"/>
    </source>
</evidence>
<feature type="domain" description="Carbohydrate kinase PfkB" evidence="6">
    <location>
        <begin position="3"/>
        <end position="299"/>
    </location>
</feature>
<comment type="caution">
    <text evidence="7">The sequence shown here is derived from an EMBL/GenBank/DDBJ whole genome shotgun (WGS) entry which is preliminary data.</text>
</comment>
<dbReference type="Gene3D" id="3.40.1190.20">
    <property type="match status" value="1"/>
</dbReference>
<dbReference type="GO" id="GO:0008865">
    <property type="term" value="F:fructokinase activity"/>
    <property type="evidence" value="ECO:0007669"/>
    <property type="project" value="UniProtKB-ARBA"/>
</dbReference>
<dbReference type="AlphaFoldDB" id="A0A2N3YM60"/>
<dbReference type="PROSITE" id="PS00583">
    <property type="entry name" value="PFKB_KINASES_1"/>
    <property type="match status" value="1"/>
</dbReference>
<keyword evidence="5" id="KW-0067">ATP-binding</keyword>
<dbReference type="PANTHER" id="PTHR43085:SF49">
    <property type="entry name" value="5-DEHYDRO-2-DEOXYGLUCONOKINASE"/>
    <property type="match status" value="1"/>
</dbReference>
<keyword evidence="4 7" id="KW-0418">Kinase</keyword>
<dbReference type="CDD" id="cd01166">
    <property type="entry name" value="KdgK"/>
    <property type="match status" value="1"/>
</dbReference>
<sequence>MDLLAVGRISVDLYAQEAHASFLEPQTFVKSIGGSPTNVAVAGARLGLRSALVTAVGDDLLGAYATARLEELGVVTRHVASRPGAQTPVVLVALEDPAEPTIAFLRPPDAPDTDIAPAAVDDATLDSCAVLWVSGSALAVGATAATTMTWMRRRARRPHTVLDLDLRPSLWPDVATATRSAQDAIAVSSVVIGNRAECAMAVGTGEPHGAADALLSRGVALAVVKMGADGVLLATADERVVVDPIPVAVRCGSGAGDAFGGALAAGLVHAWSLERIGRLANAAGALVTSRLTCADAMPTLPELEEFAARSTSERAGSGHRG</sequence>
<keyword evidence="8" id="KW-1185">Reference proteome</keyword>
<dbReference type="SUPFAM" id="SSF53613">
    <property type="entry name" value="Ribokinase-like"/>
    <property type="match status" value="1"/>
</dbReference>
<evidence type="ECO:0000256" key="5">
    <source>
        <dbReference type="ARBA" id="ARBA00022840"/>
    </source>
</evidence>
<organism evidence="7 8">
    <name type="scientific">Phycicoccus duodecadis</name>
    <dbReference type="NCBI Taxonomy" id="173053"/>
    <lineage>
        <taxon>Bacteria</taxon>
        <taxon>Bacillati</taxon>
        <taxon>Actinomycetota</taxon>
        <taxon>Actinomycetes</taxon>
        <taxon>Micrococcales</taxon>
        <taxon>Intrasporangiaceae</taxon>
        <taxon>Phycicoccus</taxon>
    </lineage>
</organism>
<dbReference type="Pfam" id="PF00294">
    <property type="entry name" value="PfkB"/>
    <property type="match status" value="1"/>
</dbReference>
<keyword evidence="3" id="KW-0547">Nucleotide-binding</keyword>
<evidence type="ECO:0000256" key="3">
    <source>
        <dbReference type="ARBA" id="ARBA00022741"/>
    </source>
</evidence>
<evidence type="ECO:0000256" key="1">
    <source>
        <dbReference type="ARBA" id="ARBA00010688"/>
    </source>
</evidence>
<dbReference type="InterPro" id="IPR050306">
    <property type="entry name" value="PfkB_Carbo_kinase"/>
</dbReference>
<dbReference type="InterPro" id="IPR002139">
    <property type="entry name" value="Ribo/fructo_kinase"/>
</dbReference>
<keyword evidence="2" id="KW-0808">Transferase</keyword>
<proteinExistence type="inferred from homology"/>
<dbReference type="InterPro" id="IPR029056">
    <property type="entry name" value="Ribokinase-like"/>
</dbReference>
<evidence type="ECO:0000313" key="8">
    <source>
        <dbReference type="Proteomes" id="UP000233781"/>
    </source>
</evidence>
<dbReference type="PANTHER" id="PTHR43085">
    <property type="entry name" value="HEXOKINASE FAMILY MEMBER"/>
    <property type="match status" value="1"/>
</dbReference>
<accession>A0A2N3YM60</accession>
<evidence type="ECO:0000256" key="2">
    <source>
        <dbReference type="ARBA" id="ARBA00022679"/>
    </source>
</evidence>
<dbReference type="Proteomes" id="UP000233781">
    <property type="component" value="Unassembled WGS sequence"/>
</dbReference>